<name>A0A9N9X052_PHACE</name>
<dbReference type="AlphaFoldDB" id="A0A9N9X052"/>
<evidence type="ECO:0000313" key="4">
    <source>
        <dbReference type="Proteomes" id="UP001153737"/>
    </source>
</evidence>
<reference evidence="3" key="2">
    <citation type="submission" date="2022-10" db="EMBL/GenBank/DDBJ databases">
        <authorList>
            <consortium name="ENA_rothamsted_submissions"/>
            <consortium name="culmorum"/>
            <person name="King R."/>
        </authorList>
    </citation>
    <scope>NUCLEOTIDE SEQUENCE</scope>
</reference>
<feature type="domain" description="DUF4780" evidence="2">
    <location>
        <begin position="91"/>
        <end position="163"/>
    </location>
</feature>
<organism evidence="3 4">
    <name type="scientific">Phaedon cochleariae</name>
    <name type="common">Mustard beetle</name>
    <dbReference type="NCBI Taxonomy" id="80249"/>
    <lineage>
        <taxon>Eukaryota</taxon>
        <taxon>Metazoa</taxon>
        <taxon>Ecdysozoa</taxon>
        <taxon>Arthropoda</taxon>
        <taxon>Hexapoda</taxon>
        <taxon>Insecta</taxon>
        <taxon>Pterygota</taxon>
        <taxon>Neoptera</taxon>
        <taxon>Endopterygota</taxon>
        <taxon>Coleoptera</taxon>
        <taxon>Polyphaga</taxon>
        <taxon>Cucujiformia</taxon>
        <taxon>Chrysomeloidea</taxon>
        <taxon>Chrysomelidae</taxon>
        <taxon>Chrysomelinae</taxon>
        <taxon>Chrysomelini</taxon>
        <taxon>Phaedon</taxon>
    </lineage>
</organism>
<dbReference type="Pfam" id="PF16012">
    <property type="entry name" value="DUF4780"/>
    <property type="match status" value="2"/>
</dbReference>
<dbReference type="InterPro" id="IPR031961">
    <property type="entry name" value="DUF4780"/>
</dbReference>
<feature type="region of interest" description="Disordered" evidence="1">
    <location>
        <begin position="1"/>
        <end position="26"/>
    </location>
</feature>
<sequence length="169" mass="18996">MKATKRPRSISATPPQTSQLSEKPRHERVSFEDALTSVEVAVLHTGSPEVKMSTERLTEVQDSISEALYQIPVERPQVRFAKCTHKPGYLGDDLPATYACTTFIPDERGQKTEAEKILHRLKVANHGLNTHLWTVWGKTPAAKGQTWVFFMDKQSLEELVNLTCLPTPI</sequence>
<evidence type="ECO:0000313" key="3">
    <source>
        <dbReference type="EMBL" id="CAG9812867.1"/>
    </source>
</evidence>
<proteinExistence type="predicted"/>
<evidence type="ECO:0000259" key="2">
    <source>
        <dbReference type="Pfam" id="PF16012"/>
    </source>
</evidence>
<keyword evidence="4" id="KW-1185">Reference proteome</keyword>
<gene>
    <name evidence="3" type="ORF">PHAECO_LOCUS561</name>
</gene>
<feature type="compositionally biased region" description="Polar residues" evidence="1">
    <location>
        <begin position="10"/>
        <end position="21"/>
    </location>
</feature>
<feature type="domain" description="DUF4780" evidence="2">
    <location>
        <begin position="37"/>
        <end position="90"/>
    </location>
</feature>
<reference evidence="3" key="1">
    <citation type="submission" date="2022-01" db="EMBL/GenBank/DDBJ databases">
        <authorList>
            <person name="King R."/>
        </authorList>
    </citation>
    <scope>NUCLEOTIDE SEQUENCE</scope>
</reference>
<evidence type="ECO:0000256" key="1">
    <source>
        <dbReference type="SAM" id="MobiDB-lite"/>
    </source>
</evidence>
<dbReference type="EMBL" id="OU896707">
    <property type="protein sequence ID" value="CAG9812867.1"/>
    <property type="molecule type" value="Genomic_DNA"/>
</dbReference>
<dbReference type="Proteomes" id="UP001153737">
    <property type="component" value="Chromosome 1"/>
</dbReference>
<dbReference type="OrthoDB" id="6778199at2759"/>
<protein>
    <recommendedName>
        <fullName evidence="2">DUF4780 domain-containing protein</fullName>
    </recommendedName>
</protein>
<accession>A0A9N9X052</accession>